<sequence length="83" mass="9374">MSTTPMHDRPLAAHGLTSYRLKDRYGWIMIGARNHEEAMSEAARSTDAPRPEALQVWDGLKYIDVEWNSHQLLHVNSTGEIAA</sequence>
<protein>
    <submittedName>
        <fullName evidence="2">Uncharacterized protein</fullName>
    </submittedName>
</protein>
<dbReference type="RefSeq" id="WP_266260803.1">
    <property type="nucleotide sequence ID" value="NZ_JAMXWF010000036.1"/>
</dbReference>
<evidence type="ECO:0000313" key="1">
    <source>
        <dbReference type="EMBL" id="MCX4150002.1"/>
    </source>
</evidence>
<evidence type="ECO:0000313" key="2">
    <source>
        <dbReference type="EMBL" id="MDQ6411820.1"/>
    </source>
</evidence>
<dbReference type="EMBL" id="JAPKHW010000036">
    <property type="protein sequence ID" value="MCX4150002.1"/>
    <property type="molecule type" value="Genomic_DNA"/>
</dbReference>
<keyword evidence="3" id="KW-1185">Reference proteome</keyword>
<gene>
    <name evidence="2" type="ORF">NIE36_32225</name>
    <name evidence="1" type="ORF">OSB80_32290</name>
</gene>
<name>A0AAP5BJU3_9BURK</name>
<reference evidence="2" key="1">
    <citation type="submission" date="2022-06" db="EMBL/GenBank/DDBJ databases">
        <title>PHB producers.</title>
        <authorList>
            <person name="Besaury L."/>
        </authorList>
    </citation>
    <scope>NUCLEOTIDE SEQUENCE</scope>
    <source>
        <strain evidence="2 3">SEWS6</strain>
    </source>
</reference>
<organism evidence="2 4">
    <name type="scientific">Paraburkholderia madseniana</name>
    <dbReference type="NCBI Taxonomy" id="2599607"/>
    <lineage>
        <taxon>Bacteria</taxon>
        <taxon>Pseudomonadati</taxon>
        <taxon>Pseudomonadota</taxon>
        <taxon>Betaproteobacteria</taxon>
        <taxon>Burkholderiales</taxon>
        <taxon>Burkholderiaceae</taxon>
        <taxon>Paraburkholderia</taxon>
    </lineage>
</organism>
<comment type="caution">
    <text evidence="2">The sequence shown here is derived from an EMBL/GenBank/DDBJ whole genome shotgun (WGS) entry which is preliminary data.</text>
</comment>
<dbReference type="AlphaFoldDB" id="A0AAP5BJU3"/>
<dbReference type="EMBL" id="JAMXWF010000036">
    <property type="protein sequence ID" value="MDQ6411820.1"/>
    <property type="molecule type" value="Genomic_DNA"/>
</dbReference>
<evidence type="ECO:0000313" key="4">
    <source>
        <dbReference type="Proteomes" id="UP001242288"/>
    </source>
</evidence>
<dbReference type="Proteomes" id="UP001242288">
    <property type="component" value="Unassembled WGS sequence"/>
</dbReference>
<evidence type="ECO:0000313" key="3">
    <source>
        <dbReference type="Proteomes" id="UP001209412"/>
    </source>
</evidence>
<proteinExistence type="predicted"/>
<accession>A0AAP5BJU3</accession>
<dbReference type="Proteomes" id="UP001209412">
    <property type="component" value="Unassembled WGS sequence"/>
</dbReference>